<dbReference type="Gene3D" id="1.10.10.60">
    <property type="entry name" value="Homeodomain-like"/>
    <property type="match status" value="1"/>
</dbReference>
<keyword evidence="13" id="KW-0535">Nitrogen fixation</keyword>
<evidence type="ECO:0000256" key="2">
    <source>
        <dbReference type="ARBA" id="ARBA00019059"/>
    </source>
</evidence>
<dbReference type="SUPFAM" id="SSF52172">
    <property type="entry name" value="CheY-like"/>
    <property type="match status" value="1"/>
</dbReference>
<dbReference type="SUPFAM" id="SSF52540">
    <property type="entry name" value="P-loop containing nucleoside triphosphate hydrolases"/>
    <property type="match status" value="1"/>
</dbReference>
<evidence type="ECO:0000256" key="5">
    <source>
        <dbReference type="ARBA" id="ARBA00022553"/>
    </source>
</evidence>
<dbReference type="InterPro" id="IPR011006">
    <property type="entry name" value="CheY-like_superfamily"/>
</dbReference>
<dbReference type="Gene3D" id="3.40.50.300">
    <property type="entry name" value="P-loop containing nucleotide triphosphate hydrolases"/>
    <property type="match status" value="1"/>
</dbReference>
<evidence type="ECO:0000256" key="3">
    <source>
        <dbReference type="ARBA" id="ARBA00022490"/>
    </source>
</evidence>
<dbReference type="InterPro" id="IPR027417">
    <property type="entry name" value="P-loop_NTPase"/>
</dbReference>
<dbReference type="OrthoDB" id="7476585at2"/>
<sequence length="492" mass="53202">MTESDPANVLVVDDESSICWALERLLSEEGHHVQTAGSAERGLEIAAEQPIDLVILDVRLPKQDGIAALPEFVRVTSGAPIVVMTAFGDLKTAVAAMQNGASDYLIKPFSLENVTQTCRKALMAARAHQRANQEPEAAPSSKSDAPAAVNQLVGTSPAMQQVFRQIALVADSDLSVLITGETGTGKELVAAAIHQHSRRRDSTYLPVAPVAMNPDLIESELFGHVKGAFTGAAADRAGLFERAAGGTVLLDEIGDLPLGTQVKLLRVLEQGEYCRVGDVEPKQADVRILAATHCDLSAAVRNGTFREDLFYRLAGAQLHLTPLRNRPEDIGPLCESFLKQWNYPAAADAIQPELLSALAARPWHGNVRELKNALQHASVVARGRPLVISDFPQPTPGKSESASSTDVVSRLQADVARWMKQQIDSNPESASDLHESFLRVTEPILLEMALEQTSGNRVKAAELLGIHRGTLRDRLRTYGISEGSEKERLPKK</sequence>
<dbReference type="PROSITE" id="PS50110">
    <property type="entry name" value="RESPONSE_REGULATORY"/>
    <property type="match status" value="1"/>
</dbReference>
<evidence type="ECO:0000313" key="20">
    <source>
        <dbReference type="EMBL" id="QDS96697.1"/>
    </source>
</evidence>
<dbReference type="Pfam" id="PF00158">
    <property type="entry name" value="Sigma54_activat"/>
    <property type="match status" value="1"/>
</dbReference>
<evidence type="ECO:0000259" key="19">
    <source>
        <dbReference type="PROSITE" id="PS50110"/>
    </source>
</evidence>
<dbReference type="GO" id="GO:0005524">
    <property type="term" value="F:ATP binding"/>
    <property type="evidence" value="ECO:0007669"/>
    <property type="project" value="UniProtKB-KW"/>
</dbReference>
<evidence type="ECO:0000256" key="6">
    <source>
        <dbReference type="ARBA" id="ARBA00022741"/>
    </source>
</evidence>
<dbReference type="Pfam" id="PF25601">
    <property type="entry name" value="AAA_lid_14"/>
    <property type="match status" value="1"/>
</dbReference>
<evidence type="ECO:0000256" key="14">
    <source>
        <dbReference type="ARBA" id="ARBA00029881"/>
    </source>
</evidence>
<keyword evidence="11" id="KW-0010">Activator</keyword>
<keyword evidence="6" id="KW-0547">Nucleotide-binding</keyword>
<dbReference type="EMBL" id="CP036262">
    <property type="protein sequence ID" value="QDS96697.1"/>
    <property type="molecule type" value="Genomic_DNA"/>
</dbReference>
<accession>A0A517MPI8</accession>
<keyword evidence="21" id="KW-1185">Reference proteome</keyword>
<keyword evidence="7" id="KW-0067">ATP-binding</keyword>
<dbReference type="PANTHER" id="PTHR32071:SF95">
    <property type="entry name" value="DNA-BINDING TRANSCRIPTIONAL REGULATOR NTRC"/>
    <property type="match status" value="1"/>
</dbReference>
<keyword evidence="5 16" id="KW-0597">Phosphoprotein</keyword>
<dbReference type="CDD" id="cd00009">
    <property type="entry name" value="AAA"/>
    <property type="match status" value="1"/>
</dbReference>
<feature type="domain" description="Sigma-54 factor interaction" evidence="18">
    <location>
        <begin position="152"/>
        <end position="379"/>
    </location>
</feature>
<dbReference type="Pfam" id="PF02954">
    <property type="entry name" value="HTH_8"/>
    <property type="match status" value="1"/>
</dbReference>
<dbReference type="InterPro" id="IPR009057">
    <property type="entry name" value="Homeodomain-like_sf"/>
</dbReference>
<evidence type="ECO:0000256" key="7">
    <source>
        <dbReference type="ARBA" id="ARBA00022840"/>
    </source>
</evidence>
<dbReference type="InterPro" id="IPR025662">
    <property type="entry name" value="Sigma_54_int_dom_ATP-bd_1"/>
</dbReference>
<keyword evidence="12" id="KW-0804">Transcription</keyword>
<dbReference type="Proteomes" id="UP000320672">
    <property type="component" value="Chromosome"/>
</dbReference>
<dbReference type="PROSITE" id="PS00675">
    <property type="entry name" value="SIGMA54_INTERACT_1"/>
    <property type="match status" value="1"/>
</dbReference>
<evidence type="ECO:0000256" key="8">
    <source>
        <dbReference type="ARBA" id="ARBA00023012"/>
    </source>
</evidence>
<dbReference type="PROSITE" id="PS50045">
    <property type="entry name" value="SIGMA54_INTERACT_4"/>
    <property type="match status" value="1"/>
</dbReference>
<comment type="subcellular location">
    <subcellularLocation>
        <location evidence="1">Cytoplasm</location>
    </subcellularLocation>
</comment>
<evidence type="ECO:0000256" key="11">
    <source>
        <dbReference type="ARBA" id="ARBA00023159"/>
    </source>
</evidence>
<dbReference type="InterPro" id="IPR002197">
    <property type="entry name" value="HTH_Fis"/>
</dbReference>
<evidence type="ECO:0000256" key="10">
    <source>
        <dbReference type="ARBA" id="ARBA00023125"/>
    </source>
</evidence>
<evidence type="ECO:0000259" key="18">
    <source>
        <dbReference type="PROSITE" id="PS50045"/>
    </source>
</evidence>
<evidence type="ECO:0000256" key="1">
    <source>
        <dbReference type="ARBA" id="ARBA00004496"/>
    </source>
</evidence>
<evidence type="ECO:0000256" key="4">
    <source>
        <dbReference type="ARBA" id="ARBA00022491"/>
    </source>
</evidence>
<dbReference type="KEGG" id="rml:FF011L_55090"/>
<dbReference type="GO" id="GO:0000160">
    <property type="term" value="P:phosphorelay signal transduction system"/>
    <property type="evidence" value="ECO:0007669"/>
    <property type="project" value="UniProtKB-KW"/>
</dbReference>
<feature type="domain" description="Response regulatory" evidence="19">
    <location>
        <begin position="8"/>
        <end position="122"/>
    </location>
</feature>
<dbReference type="Pfam" id="PF00072">
    <property type="entry name" value="Response_reg"/>
    <property type="match status" value="1"/>
</dbReference>
<evidence type="ECO:0000256" key="9">
    <source>
        <dbReference type="ARBA" id="ARBA00023015"/>
    </source>
</evidence>
<dbReference type="InterPro" id="IPR058031">
    <property type="entry name" value="AAA_lid_NorR"/>
</dbReference>
<reference evidence="20 21" key="1">
    <citation type="submission" date="2019-02" db="EMBL/GenBank/DDBJ databases">
        <title>Deep-cultivation of Planctomycetes and their phenomic and genomic characterization uncovers novel biology.</title>
        <authorList>
            <person name="Wiegand S."/>
            <person name="Jogler M."/>
            <person name="Boedeker C."/>
            <person name="Pinto D."/>
            <person name="Vollmers J."/>
            <person name="Rivas-Marin E."/>
            <person name="Kohn T."/>
            <person name="Peeters S.H."/>
            <person name="Heuer A."/>
            <person name="Rast P."/>
            <person name="Oberbeckmann S."/>
            <person name="Bunk B."/>
            <person name="Jeske O."/>
            <person name="Meyerdierks A."/>
            <person name="Storesund J.E."/>
            <person name="Kallscheuer N."/>
            <person name="Luecker S."/>
            <person name="Lage O.M."/>
            <person name="Pohl T."/>
            <person name="Merkel B.J."/>
            <person name="Hornburger P."/>
            <person name="Mueller R.-W."/>
            <person name="Bruemmer F."/>
            <person name="Labrenz M."/>
            <person name="Spormann A.M."/>
            <person name="Op den Camp H."/>
            <person name="Overmann J."/>
            <person name="Amann R."/>
            <person name="Jetten M.S.M."/>
            <person name="Mascher T."/>
            <person name="Medema M.H."/>
            <person name="Devos D.P."/>
            <person name="Kaster A.-K."/>
            <person name="Ovreas L."/>
            <person name="Rohde M."/>
            <person name="Galperin M.Y."/>
            <person name="Jogler C."/>
        </authorList>
    </citation>
    <scope>NUCLEOTIDE SEQUENCE [LARGE SCALE GENOMIC DNA]</scope>
    <source>
        <strain evidence="20 21">FF011L</strain>
    </source>
</reference>
<dbReference type="Gene3D" id="1.10.8.60">
    <property type="match status" value="1"/>
</dbReference>
<dbReference type="PROSITE" id="PS00676">
    <property type="entry name" value="SIGMA54_INTERACT_2"/>
    <property type="match status" value="1"/>
</dbReference>
<dbReference type="Gene3D" id="3.40.50.2300">
    <property type="match status" value="1"/>
</dbReference>
<feature type="region of interest" description="Disordered" evidence="17">
    <location>
        <begin position="126"/>
        <end position="146"/>
    </location>
</feature>
<keyword evidence="3" id="KW-0963">Cytoplasm</keyword>
<organism evidence="20 21">
    <name type="scientific">Roseimaritima multifibrata</name>
    <dbReference type="NCBI Taxonomy" id="1930274"/>
    <lineage>
        <taxon>Bacteria</taxon>
        <taxon>Pseudomonadati</taxon>
        <taxon>Planctomycetota</taxon>
        <taxon>Planctomycetia</taxon>
        <taxon>Pirellulales</taxon>
        <taxon>Pirellulaceae</taxon>
        <taxon>Roseimaritima</taxon>
    </lineage>
</organism>
<dbReference type="SMART" id="SM00382">
    <property type="entry name" value="AAA"/>
    <property type="match status" value="1"/>
</dbReference>
<dbReference type="PRINTS" id="PR01590">
    <property type="entry name" value="HTHFIS"/>
</dbReference>
<evidence type="ECO:0000256" key="12">
    <source>
        <dbReference type="ARBA" id="ARBA00023163"/>
    </source>
</evidence>
<feature type="compositionally biased region" description="Low complexity" evidence="17">
    <location>
        <begin position="135"/>
        <end position="146"/>
    </location>
</feature>
<evidence type="ECO:0000256" key="16">
    <source>
        <dbReference type="PROSITE-ProRule" id="PRU00169"/>
    </source>
</evidence>
<keyword evidence="10" id="KW-0238">DNA-binding</keyword>
<dbReference type="RefSeq" id="WP_145354792.1">
    <property type="nucleotide sequence ID" value="NZ_CP036262.1"/>
</dbReference>
<dbReference type="InterPro" id="IPR001789">
    <property type="entry name" value="Sig_transdc_resp-reg_receiver"/>
</dbReference>
<dbReference type="AlphaFoldDB" id="A0A517MPI8"/>
<name>A0A517MPI8_9BACT</name>
<dbReference type="GO" id="GO:0006355">
    <property type="term" value="P:regulation of DNA-templated transcription"/>
    <property type="evidence" value="ECO:0007669"/>
    <property type="project" value="InterPro"/>
</dbReference>
<evidence type="ECO:0000256" key="15">
    <source>
        <dbReference type="ARBA" id="ARBA00031910"/>
    </source>
</evidence>
<gene>
    <name evidence="20" type="primary">glnG_3</name>
    <name evidence="20" type="ORF">FF011L_55090</name>
</gene>
<protein>
    <recommendedName>
        <fullName evidence="2">DNA-binding transcriptional regulator NtrC</fullName>
    </recommendedName>
    <alternativeName>
        <fullName evidence="14">Nitrogen regulation protein NR(I)</fullName>
    </alternativeName>
    <alternativeName>
        <fullName evidence="15">Nitrogen regulator I</fullName>
    </alternativeName>
</protein>
<proteinExistence type="predicted"/>
<dbReference type="InterPro" id="IPR003593">
    <property type="entry name" value="AAA+_ATPase"/>
</dbReference>
<dbReference type="SMART" id="SM00448">
    <property type="entry name" value="REC"/>
    <property type="match status" value="1"/>
</dbReference>
<keyword evidence="9" id="KW-0805">Transcription regulation</keyword>
<dbReference type="InterPro" id="IPR025943">
    <property type="entry name" value="Sigma_54_int_dom_ATP-bd_2"/>
</dbReference>
<evidence type="ECO:0000256" key="13">
    <source>
        <dbReference type="ARBA" id="ARBA00023231"/>
    </source>
</evidence>
<keyword evidence="8" id="KW-0902">Two-component regulatory system</keyword>
<dbReference type="InterPro" id="IPR002078">
    <property type="entry name" value="Sigma_54_int"/>
</dbReference>
<dbReference type="GO" id="GO:0043565">
    <property type="term" value="F:sequence-specific DNA binding"/>
    <property type="evidence" value="ECO:0007669"/>
    <property type="project" value="InterPro"/>
</dbReference>
<dbReference type="SUPFAM" id="SSF46689">
    <property type="entry name" value="Homeodomain-like"/>
    <property type="match status" value="1"/>
</dbReference>
<evidence type="ECO:0000313" key="21">
    <source>
        <dbReference type="Proteomes" id="UP000320672"/>
    </source>
</evidence>
<feature type="modified residue" description="4-aspartylphosphate" evidence="16">
    <location>
        <position position="57"/>
    </location>
</feature>
<dbReference type="GO" id="GO:0005737">
    <property type="term" value="C:cytoplasm"/>
    <property type="evidence" value="ECO:0007669"/>
    <property type="project" value="UniProtKB-SubCell"/>
</dbReference>
<dbReference type="FunFam" id="3.40.50.300:FF:000006">
    <property type="entry name" value="DNA-binding transcriptional regulator NtrC"/>
    <property type="match status" value="1"/>
</dbReference>
<evidence type="ECO:0000256" key="17">
    <source>
        <dbReference type="SAM" id="MobiDB-lite"/>
    </source>
</evidence>
<keyword evidence="4" id="KW-0678">Repressor</keyword>
<dbReference type="PANTHER" id="PTHR32071">
    <property type="entry name" value="TRANSCRIPTIONAL REGULATORY PROTEIN"/>
    <property type="match status" value="1"/>
</dbReference>